<sequence length="146" mass="17500">MQDYFQLFFFRLLLVFTLNKKMSTRFNRRIIFALSFYLVLCSPRHSRLTNQTRELGLLKPHRDRLAVVLRRNSSNSKLTAELNLVNDFHQSCIDLLLFHSCYLLGVNGRSFLCWEINHISIYCCICLFFFFLYFFRSLDYAQSLLK</sequence>
<organism evidence="1 2">
    <name type="scientific">Trifolium pratense</name>
    <name type="common">Red clover</name>
    <dbReference type="NCBI Taxonomy" id="57577"/>
    <lineage>
        <taxon>Eukaryota</taxon>
        <taxon>Viridiplantae</taxon>
        <taxon>Streptophyta</taxon>
        <taxon>Embryophyta</taxon>
        <taxon>Tracheophyta</taxon>
        <taxon>Spermatophyta</taxon>
        <taxon>Magnoliopsida</taxon>
        <taxon>eudicotyledons</taxon>
        <taxon>Gunneridae</taxon>
        <taxon>Pentapetalae</taxon>
        <taxon>rosids</taxon>
        <taxon>fabids</taxon>
        <taxon>Fabales</taxon>
        <taxon>Fabaceae</taxon>
        <taxon>Papilionoideae</taxon>
        <taxon>50 kb inversion clade</taxon>
        <taxon>NPAAA clade</taxon>
        <taxon>Hologalegina</taxon>
        <taxon>IRL clade</taxon>
        <taxon>Trifolieae</taxon>
        <taxon>Trifolium</taxon>
    </lineage>
</organism>
<reference evidence="1" key="1">
    <citation type="submission" date="2023-10" db="EMBL/GenBank/DDBJ databases">
        <authorList>
            <person name="Rodriguez Cubillos JULIANA M."/>
            <person name="De Vega J."/>
        </authorList>
    </citation>
    <scope>NUCLEOTIDE SEQUENCE</scope>
</reference>
<accession>A0ACB0K6D1</accession>
<protein>
    <submittedName>
        <fullName evidence="1">Uncharacterized protein</fullName>
    </submittedName>
</protein>
<proteinExistence type="predicted"/>
<name>A0ACB0K6D1_TRIPR</name>
<dbReference type="EMBL" id="CASHSV030000160">
    <property type="protein sequence ID" value="CAJ2651689.1"/>
    <property type="molecule type" value="Genomic_DNA"/>
</dbReference>
<gene>
    <name evidence="1" type="ORF">MILVUS5_LOCUS19287</name>
</gene>
<evidence type="ECO:0000313" key="2">
    <source>
        <dbReference type="Proteomes" id="UP001177021"/>
    </source>
</evidence>
<keyword evidence="2" id="KW-1185">Reference proteome</keyword>
<comment type="caution">
    <text evidence="1">The sequence shown here is derived from an EMBL/GenBank/DDBJ whole genome shotgun (WGS) entry which is preliminary data.</text>
</comment>
<evidence type="ECO:0000313" key="1">
    <source>
        <dbReference type="EMBL" id="CAJ2651689.1"/>
    </source>
</evidence>
<dbReference type="Proteomes" id="UP001177021">
    <property type="component" value="Unassembled WGS sequence"/>
</dbReference>